<gene>
    <name evidence="3" type="ORF">TRIUR3_16550</name>
</gene>
<evidence type="ECO:0000256" key="1">
    <source>
        <dbReference type="SAM" id="MobiDB-lite"/>
    </source>
</evidence>
<dbReference type="OMA" id="AFCHMEM"/>
<proteinExistence type="predicted"/>
<feature type="transmembrane region" description="Helical" evidence="2">
    <location>
        <begin position="54"/>
        <end position="70"/>
    </location>
</feature>
<feature type="region of interest" description="Disordered" evidence="1">
    <location>
        <begin position="183"/>
        <end position="223"/>
    </location>
</feature>
<sequence>MLTQLTLGLNWIKSTRDITELNVCRSRRSATVTATEGTTSSWHRGDTRKRRTAILLRTLLFMCAAFRVAVALTRVLYHAAAGSVLGVARVLFAAANERCLRCVNQAALGRSVTGTFYGDLLVGAMAHSWRLLMQGLTSLVFLCARADEYVRPPPSPLVLTAHDKPAAHPQQIRVAVGEEFPREALVGEGTPSQSGSKSTEAGRERPGRGASADVRDDATEPTP</sequence>
<keyword evidence="2" id="KW-0812">Transmembrane</keyword>
<accession>M7ZLN7</accession>
<evidence type="ECO:0000313" key="3">
    <source>
        <dbReference type="EMBL" id="EMS64153.1"/>
    </source>
</evidence>
<feature type="transmembrane region" description="Helical" evidence="2">
    <location>
        <begin position="76"/>
        <end position="95"/>
    </location>
</feature>
<keyword evidence="2" id="KW-0472">Membrane</keyword>
<dbReference type="EMBL" id="KD059929">
    <property type="protein sequence ID" value="EMS64153.1"/>
    <property type="molecule type" value="Genomic_DNA"/>
</dbReference>
<feature type="compositionally biased region" description="Polar residues" evidence="1">
    <location>
        <begin position="190"/>
        <end position="199"/>
    </location>
</feature>
<evidence type="ECO:0000256" key="2">
    <source>
        <dbReference type="SAM" id="Phobius"/>
    </source>
</evidence>
<organism evidence="3">
    <name type="scientific">Triticum urartu</name>
    <name type="common">Red wild einkorn</name>
    <name type="synonym">Crithodium urartu</name>
    <dbReference type="NCBI Taxonomy" id="4572"/>
    <lineage>
        <taxon>Eukaryota</taxon>
        <taxon>Viridiplantae</taxon>
        <taxon>Streptophyta</taxon>
        <taxon>Embryophyta</taxon>
        <taxon>Tracheophyta</taxon>
        <taxon>Spermatophyta</taxon>
        <taxon>Magnoliopsida</taxon>
        <taxon>Liliopsida</taxon>
        <taxon>Poales</taxon>
        <taxon>Poaceae</taxon>
        <taxon>BOP clade</taxon>
        <taxon>Pooideae</taxon>
        <taxon>Triticodae</taxon>
        <taxon>Triticeae</taxon>
        <taxon>Triticinae</taxon>
        <taxon>Triticum</taxon>
    </lineage>
</organism>
<dbReference type="eggNOG" id="KOG1378">
    <property type="taxonomic scope" value="Eukaryota"/>
</dbReference>
<feature type="compositionally biased region" description="Basic and acidic residues" evidence="1">
    <location>
        <begin position="200"/>
        <end position="223"/>
    </location>
</feature>
<reference evidence="3" key="1">
    <citation type="journal article" date="2013" name="Nature">
        <title>Draft genome of the wheat A-genome progenitor Triticum urartu.</title>
        <authorList>
            <person name="Ling H.Q."/>
            <person name="Zhao S."/>
            <person name="Liu D."/>
            <person name="Wang J."/>
            <person name="Sun H."/>
            <person name="Zhang C."/>
            <person name="Fan H."/>
            <person name="Li D."/>
            <person name="Dong L."/>
            <person name="Tao Y."/>
            <person name="Gao C."/>
            <person name="Wu H."/>
            <person name="Li Y."/>
            <person name="Cui Y."/>
            <person name="Guo X."/>
            <person name="Zheng S."/>
            <person name="Wang B."/>
            <person name="Yu K."/>
            <person name="Liang Q."/>
            <person name="Yang W."/>
            <person name="Lou X."/>
            <person name="Chen J."/>
            <person name="Feng M."/>
            <person name="Jian J."/>
            <person name="Zhang X."/>
            <person name="Luo G."/>
            <person name="Jiang Y."/>
            <person name="Liu J."/>
            <person name="Wang Z."/>
            <person name="Sha Y."/>
            <person name="Zhang B."/>
            <person name="Wu H."/>
            <person name="Tang D."/>
            <person name="Shen Q."/>
            <person name="Xue P."/>
            <person name="Zou S."/>
            <person name="Wang X."/>
            <person name="Liu X."/>
            <person name="Wang F."/>
            <person name="Yang Y."/>
            <person name="An X."/>
            <person name="Dong Z."/>
            <person name="Zhang K."/>
            <person name="Zhang X."/>
            <person name="Luo M.C."/>
            <person name="Dvorak J."/>
            <person name="Tong Y."/>
            <person name="Wang J."/>
            <person name="Yang H."/>
            <person name="Li Z."/>
            <person name="Wang D."/>
            <person name="Zhang A."/>
            <person name="Wang J."/>
        </authorList>
    </citation>
    <scope>NUCLEOTIDE SEQUENCE</scope>
</reference>
<protein>
    <submittedName>
        <fullName evidence="3">Uncharacterized protein</fullName>
    </submittedName>
</protein>
<keyword evidence="2" id="KW-1133">Transmembrane helix</keyword>
<name>M7ZLN7_TRIUA</name>
<dbReference type="AlphaFoldDB" id="M7ZLN7"/>